<evidence type="ECO:0000256" key="1">
    <source>
        <dbReference type="SAM" id="Phobius"/>
    </source>
</evidence>
<evidence type="ECO:0000313" key="3">
    <source>
        <dbReference type="Proteomes" id="UP000324222"/>
    </source>
</evidence>
<reference evidence="2 3" key="1">
    <citation type="submission" date="2019-05" db="EMBL/GenBank/DDBJ databases">
        <title>Another draft genome of Portunus trituberculatus and its Hox gene families provides insights of decapod evolution.</title>
        <authorList>
            <person name="Jeong J.-H."/>
            <person name="Song I."/>
            <person name="Kim S."/>
            <person name="Choi T."/>
            <person name="Kim D."/>
            <person name="Ryu S."/>
            <person name="Kim W."/>
        </authorList>
    </citation>
    <scope>NUCLEOTIDE SEQUENCE [LARGE SCALE GENOMIC DNA]</scope>
    <source>
        <tissue evidence="2">Muscle</tissue>
    </source>
</reference>
<evidence type="ECO:0000313" key="2">
    <source>
        <dbReference type="EMBL" id="MPC28513.1"/>
    </source>
</evidence>
<feature type="transmembrane region" description="Helical" evidence="1">
    <location>
        <begin position="25"/>
        <end position="51"/>
    </location>
</feature>
<dbReference type="AlphaFoldDB" id="A0A5B7E5G8"/>
<organism evidence="2 3">
    <name type="scientific">Portunus trituberculatus</name>
    <name type="common">Swimming crab</name>
    <name type="synonym">Neptunus trituberculatus</name>
    <dbReference type="NCBI Taxonomy" id="210409"/>
    <lineage>
        <taxon>Eukaryota</taxon>
        <taxon>Metazoa</taxon>
        <taxon>Ecdysozoa</taxon>
        <taxon>Arthropoda</taxon>
        <taxon>Crustacea</taxon>
        <taxon>Multicrustacea</taxon>
        <taxon>Malacostraca</taxon>
        <taxon>Eumalacostraca</taxon>
        <taxon>Eucarida</taxon>
        <taxon>Decapoda</taxon>
        <taxon>Pleocyemata</taxon>
        <taxon>Brachyura</taxon>
        <taxon>Eubrachyura</taxon>
        <taxon>Portunoidea</taxon>
        <taxon>Portunidae</taxon>
        <taxon>Portuninae</taxon>
        <taxon>Portunus</taxon>
    </lineage>
</organism>
<comment type="caution">
    <text evidence="2">The sequence shown here is derived from an EMBL/GenBank/DDBJ whole genome shotgun (WGS) entry which is preliminary data.</text>
</comment>
<sequence>MGMLGVCWEFAKEGDDTTGVKPEDLIWLLDTVLILMGTALMGLGMIIPTFLPARQYNELKLSMIILT</sequence>
<dbReference type="Proteomes" id="UP000324222">
    <property type="component" value="Unassembled WGS sequence"/>
</dbReference>
<keyword evidence="3" id="KW-1185">Reference proteome</keyword>
<gene>
    <name evidence="2" type="ORF">E2C01_021718</name>
</gene>
<protein>
    <submittedName>
        <fullName evidence="2">Uncharacterized protein</fullName>
    </submittedName>
</protein>
<dbReference type="EMBL" id="VSRR010001926">
    <property type="protein sequence ID" value="MPC28513.1"/>
    <property type="molecule type" value="Genomic_DNA"/>
</dbReference>
<accession>A0A5B7E5G8</accession>
<keyword evidence="1" id="KW-0812">Transmembrane</keyword>
<name>A0A5B7E5G8_PORTR</name>
<proteinExistence type="predicted"/>
<keyword evidence="1" id="KW-0472">Membrane</keyword>
<keyword evidence="1" id="KW-1133">Transmembrane helix</keyword>